<dbReference type="GO" id="GO:0016020">
    <property type="term" value="C:membrane"/>
    <property type="evidence" value="ECO:0007669"/>
    <property type="project" value="TreeGrafter"/>
</dbReference>
<dbReference type="GO" id="GO:0016491">
    <property type="term" value="F:oxidoreductase activity"/>
    <property type="evidence" value="ECO:0007669"/>
    <property type="project" value="UniProtKB-KW"/>
</dbReference>
<proteinExistence type="inferred from homology"/>
<evidence type="ECO:0000313" key="6">
    <source>
        <dbReference type="Proteomes" id="UP000245021"/>
    </source>
</evidence>
<keyword evidence="3" id="KW-0560">Oxidoreductase</keyword>
<dbReference type="Pfam" id="PF00106">
    <property type="entry name" value="adh_short"/>
    <property type="match status" value="1"/>
</dbReference>
<dbReference type="PANTHER" id="PTHR43490:SF99">
    <property type="entry name" value="SHORT-CHAIN DEHYDROGENASE_REDUCTASE"/>
    <property type="match status" value="1"/>
</dbReference>
<dbReference type="SUPFAM" id="SSF51735">
    <property type="entry name" value="NAD(P)-binding Rossmann-fold domains"/>
    <property type="match status" value="1"/>
</dbReference>
<dbReference type="AlphaFoldDB" id="A0A2R5HIT2"/>
<dbReference type="InterPro" id="IPR036291">
    <property type="entry name" value="NAD(P)-bd_dom_sf"/>
</dbReference>
<dbReference type="PRINTS" id="PR00080">
    <property type="entry name" value="SDRFAMILY"/>
</dbReference>
<dbReference type="Gene3D" id="3.40.50.720">
    <property type="entry name" value="NAD(P)-binding Rossmann-like Domain"/>
    <property type="match status" value="1"/>
</dbReference>
<dbReference type="PRINTS" id="PR00081">
    <property type="entry name" value="GDHRDH"/>
</dbReference>
<reference evidence="5 6" key="1">
    <citation type="journal article" date="2018" name="Genome Announc.">
        <title>Draft Genome Sequence of Lactococcus sp. Strain NtB2 (JCM 32569), Isolated from the Gut of the Higher Termite Nasutitermes takasagoensis.</title>
        <authorList>
            <person name="Noda S."/>
            <person name="Aihara C."/>
            <person name="Yuki M."/>
            <person name="Ohkuma M."/>
        </authorList>
    </citation>
    <scope>NUCLEOTIDE SEQUENCE [LARGE SCALE GENOMIC DNA]</scope>
    <source>
        <strain evidence="5 6">NtB2</strain>
    </source>
</reference>
<evidence type="ECO:0000256" key="1">
    <source>
        <dbReference type="ARBA" id="ARBA00006484"/>
    </source>
</evidence>
<evidence type="ECO:0000256" key="2">
    <source>
        <dbReference type="ARBA" id="ARBA00022857"/>
    </source>
</evidence>
<keyword evidence="6" id="KW-1185">Reference proteome</keyword>
<dbReference type="OrthoDB" id="5786478at2"/>
<evidence type="ECO:0000256" key="3">
    <source>
        <dbReference type="ARBA" id="ARBA00023002"/>
    </source>
</evidence>
<name>A0A2R5HIT2_9LACT</name>
<protein>
    <submittedName>
        <fullName evidence="5">Carbonyl reductase</fullName>
    </submittedName>
</protein>
<dbReference type="Proteomes" id="UP000245021">
    <property type="component" value="Unassembled WGS sequence"/>
</dbReference>
<evidence type="ECO:0000256" key="4">
    <source>
        <dbReference type="RuleBase" id="RU000363"/>
    </source>
</evidence>
<gene>
    <name evidence="5" type="primary">cbr</name>
    <name evidence="5" type="ORF">NtB2_00093</name>
</gene>
<dbReference type="PANTHER" id="PTHR43490">
    <property type="entry name" value="(+)-NEOMENTHOL DEHYDROGENASE"/>
    <property type="match status" value="1"/>
</dbReference>
<comment type="similarity">
    <text evidence="1 4">Belongs to the short-chain dehydrogenases/reductases (SDR) family.</text>
</comment>
<evidence type="ECO:0000313" key="5">
    <source>
        <dbReference type="EMBL" id="GBG95991.1"/>
    </source>
</evidence>
<keyword evidence="2" id="KW-0521">NADP</keyword>
<comment type="caution">
    <text evidence="5">The sequence shown here is derived from an EMBL/GenBank/DDBJ whole genome shotgun (WGS) entry which is preliminary data.</text>
</comment>
<dbReference type="RefSeq" id="WP_109244985.1">
    <property type="nucleotide sequence ID" value="NZ_BFFO01000001.1"/>
</dbReference>
<accession>A0A2R5HIT2</accession>
<dbReference type="InterPro" id="IPR002347">
    <property type="entry name" value="SDR_fam"/>
</dbReference>
<sequence>MKALITGANKGIGYGIAKALGAKGYELIIAARDEKRGQEAVNSLEDLGYKASYLKIDLNDLSTISAAAQEVEELDLLINNAGISGNIKAADGSLNMEKAALDYTTEDLKEAIDINFIGTHAVISAFLPKLTEEGKILNVTVPVSSPYWAPFAYVTSKAAQNVMTITLGREFAKAGSKRTIFGVMPGAVATDLNGTKPGDLGGIVISTDQAGESITHFLFDGNDYNGKLVQYDGKVVTSYEHDLFG</sequence>
<organism evidence="5 6">
    <name type="scientific">Lactococcus termiticola</name>
    <dbReference type="NCBI Taxonomy" id="2169526"/>
    <lineage>
        <taxon>Bacteria</taxon>
        <taxon>Bacillati</taxon>
        <taxon>Bacillota</taxon>
        <taxon>Bacilli</taxon>
        <taxon>Lactobacillales</taxon>
        <taxon>Streptococcaceae</taxon>
        <taxon>Lactococcus</taxon>
    </lineage>
</organism>
<dbReference type="EMBL" id="BFFO01000001">
    <property type="protein sequence ID" value="GBG95991.1"/>
    <property type="molecule type" value="Genomic_DNA"/>
</dbReference>